<feature type="region of interest" description="Disordered" evidence="1">
    <location>
        <begin position="1"/>
        <end position="131"/>
    </location>
</feature>
<dbReference type="GeneID" id="116663007"/>
<feature type="compositionally biased region" description="Gly residues" evidence="1">
    <location>
        <begin position="119"/>
        <end position="128"/>
    </location>
</feature>
<feature type="compositionally biased region" description="Basic residues" evidence="1">
    <location>
        <begin position="84"/>
        <end position="101"/>
    </location>
</feature>
<dbReference type="KEGG" id="cfr:116663007"/>
<evidence type="ECO:0000256" key="2">
    <source>
        <dbReference type="SAM" id="Phobius"/>
    </source>
</evidence>
<evidence type="ECO:0000313" key="3">
    <source>
        <dbReference type="Proteomes" id="UP000694856"/>
    </source>
</evidence>
<sequence>MLKKKEKKKKKKKKKEKERKRNGPREPIRARGLSGPAPAPPQPRLCRSDPSARPRVISSGSRRSVGAAGSPAAFQSDTGPACRGQRRQRLQRLQRRRRGPSGRRGAGRAAAAELRAPRGDGGGSGGGPAANMAAAPAAAARAPRLSAGRSSTGCRAAATCHLGEDSRGFEWCRRRRPRSAKRLAAACVHNPEIVIVFAPLASVFRGRLWFSTFRGCSPAQAV</sequence>
<keyword evidence="3" id="KW-1185">Reference proteome</keyword>
<organism evidence="3 4">
    <name type="scientific">Camelus ferus</name>
    <name type="common">Wild bactrian camel</name>
    <name type="synonym">Camelus bactrianus ferus</name>
    <dbReference type="NCBI Taxonomy" id="419612"/>
    <lineage>
        <taxon>Eukaryota</taxon>
        <taxon>Metazoa</taxon>
        <taxon>Chordata</taxon>
        <taxon>Craniata</taxon>
        <taxon>Vertebrata</taxon>
        <taxon>Euteleostomi</taxon>
        <taxon>Mammalia</taxon>
        <taxon>Eutheria</taxon>
        <taxon>Laurasiatheria</taxon>
        <taxon>Artiodactyla</taxon>
        <taxon>Tylopoda</taxon>
        <taxon>Camelidae</taxon>
        <taxon>Camelus</taxon>
    </lineage>
</organism>
<name>A0A8B8SUQ1_CAMFR</name>
<gene>
    <name evidence="4" type="primary">LOC116663007</name>
</gene>
<keyword evidence="2" id="KW-0812">Transmembrane</keyword>
<reference evidence="4" key="1">
    <citation type="submission" date="2025-08" db="UniProtKB">
        <authorList>
            <consortium name="RefSeq"/>
        </authorList>
    </citation>
    <scope>IDENTIFICATION</scope>
    <source>
        <tissue evidence="4">Ear skin</tissue>
    </source>
</reference>
<keyword evidence="2" id="KW-1133">Transmembrane helix</keyword>
<evidence type="ECO:0000256" key="1">
    <source>
        <dbReference type="SAM" id="MobiDB-lite"/>
    </source>
</evidence>
<feature type="compositionally biased region" description="Basic and acidic residues" evidence="1">
    <location>
        <begin position="19"/>
        <end position="29"/>
    </location>
</feature>
<dbReference type="Proteomes" id="UP000694856">
    <property type="component" value="Chromosome 4"/>
</dbReference>
<dbReference type="AlphaFoldDB" id="A0A8B8SUQ1"/>
<accession>A0A8B8SUQ1</accession>
<dbReference type="RefSeq" id="XP_032333272.1">
    <property type="nucleotide sequence ID" value="XM_032477381.1"/>
</dbReference>
<protein>
    <submittedName>
        <fullName evidence="4">Protein FAM181B-like</fullName>
    </submittedName>
</protein>
<proteinExistence type="predicted"/>
<feature type="compositionally biased region" description="Basic residues" evidence="1">
    <location>
        <begin position="1"/>
        <end position="18"/>
    </location>
</feature>
<feature type="compositionally biased region" description="Low complexity" evidence="1">
    <location>
        <begin position="53"/>
        <end position="73"/>
    </location>
</feature>
<evidence type="ECO:0000313" key="4">
    <source>
        <dbReference type="RefSeq" id="XP_032333272.1"/>
    </source>
</evidence>
<feature type="transmembrane region" description="Helical" evidence="2">
    <location>
        <begin position="183"/>
        <end position="204"/>
    </location>
</feature>
<keyword evidence="2" id="KW-0472">Membrane</keyword>